<proteinExistence type="predicted"/>
<name>A0A9P7G7F1_9AGAR</name>
<evidence type="ECO:0008006" key="3">
    <source>
        <dbReference type="Google" id="ProtNLM"/>
    </source>
</evidence>
<dbReference type="AlphaFoldDB" id="A0A9P7G7F1"/>
<protein>
    <recommendedName>
        <fullName evidence="3">Transcription factor domain-containing protein</fullName>
    </recommendedName>
</protein>
<reference evidence="1" key="2">
    <citation type="submission" date="2021-10" db="EMBL/GenBank/DDBJ databases">
        <title>Phylogenomics reveals ancestral predisposition of the termite-cultivated fungus Termitomyces towards a domesticated lifestyle.</title>
        <authorList>
            <person name="Auxier B."/>
            <person name="Grum-Grzhimaylo A."/>
            <person name="Cardenas M.E."/>
            <person name="Lodge J.D."/>
            <person name="Laessoe T."/>
            <person name="Pedersen O."/>
            <person name="Smith M.E."/>
            <person name="Kuyper T.W."/>
            <person name="Franco-Molano E.A."/>
            <person name="Baroni T.J."/>
            <person name="Aanen D.K."/>
        </authorList>
    </citation>
    <scope>NUCLEOTIDE SEQUENCE</scope>
    <source>
        <strain evidence="1">AP01</strain>
        <tissue evidence="1">Mycelium</tissue>
    </source>
</reference>
<dbReference type="EMBL" id="JABCKV010000039">
    <property type="protein sequence ID" value="KAG5645482.1"/>
    <property type="molecule type" value="Genomic_DNA"/>
</dbReference>
<evidence type="ECO:0000313" key="1">
    <source>
        <dbReference type="EMBL" id="KAG5645482.1"/>
    </source>
</evidence>
<accession>A0A9P7G7F1</accession>
<comment type="caution">
    <text evidence="1">The sequence shown here is derived from an EMBL/GenBank/DDBJ whole genome shotgun (WGS) entry which is preliminary data.</text>
</comment>
<dbReference type="OrthoDB" id="2123952at2759"/>
<keyword evidence="2" id="KW-1185">Reference proteome</keyword>
<sequence length="565" mass="63291">MSAITILFPNVVGQTGLQVRASTYPRTQAMTRMGGLSVVVVAESTMPLVAAAQQLLSNRRRPGDIILLSPIDLTPVPNLSNIRDACYLERTPHSRDIANTRSCFDKAPCVAYDDALDLSTIVPIVRFPHSRDTGHAYITQVDGNGNENDDLPNVSREPSLNFTRKIWWDSLLSLYISPQSSYQQNLTGAQRESAAHGITSDIRFLFNTSNYWFAFFHIPSFFGNYFDPSRRERIQPSLVLAMLAMATFWQSSEIGRGHLGRERALRFRDEAQSALDASFNAGWIDETLAQAAWLLALFEVCSHPLHSSERSNSSMVMLDSIIRSLHLTCVDAGDPKATTFTPGTVPAVLERRREGDWVQDPELDFNPFHRPSSNHGNSASSSLHNISSVRETPGEGCSCRSMTLSSHWPECDSYAPLWNSTPAWNSEWSEAEIRKESCRRLCWSSMIIAAGHASYTTAHRSNALNLFISDPSNYALLFTGESIALSPLSSQHSSKDTIWALYDRSFLLWHGCTRMRSDTRATDDMKAQFAVQTWLEADALEAALNKHTCGIERQFIFQAREYIFK</sequence>
<gene>
    <name evidence="1" type="ORF">DXG03_006027</name>
</gene>
<dbReference type="CDD" id="cd12148">
    <property type="entry name" value="fungal_TF_MHR"/>
    <property type="match status" value="1"/>
</dbReference>
<reference evidence="1" key="1">
    <citation type="submission" date="2020-07" db="EMBL/GenBank/DDBJ databases">
        <authorList>
            <person name="Nieuwenhuis M."/>
            <person name="Van De Peppel L.J.J."/>
        </authorList>
    </citation>
    <scope>NUCLEOTIDE SEQUENCE</scope>
    <source>
        <strain evidence="1">AP01</strain>
        <tissue evidence="1">Mycelium</tissue>
    </source>
</reference>
<organism evidence="1 2">
    <name type="scientific">Asterophora parasitica</name>
    <dbReference type="NCBI Taxonomy" id="117018"/>
    <lineage>
        <taxon>Eukaryota</taxon>
        <taxon>Fungi</taxon>
        <taxon>Dikarya</taxon>
        <taxon>Basidiomycota</taxon>
        <taxon>Agaricomycotina</taxon>
        <taxon>Agaricomycetes</taxon>
        <taxon>Agaricomycetidae</taxon>
        <taxon>Agaricales</taxon>
        <taxon>Tricholomatineae</taxon>
        <taxon>Lyophyllaceae</taxon>
        <taxon>Asterophora</taxon>
    </lineage>
</organism>
<evidence type="ECO:0000313" key="2">
    <source>
        <dbReference type="Proteomes" id="UP000775547"/>
    </source>
</evidence>
<dbReference type="Proteomes" id="UP000775547">
    <property type="component" value="Unassembled WGS sequence"/>
</dbReference>